<dbReference type="AlphaFoldDB" id="A0A923MEB3"/>
<gene>
    <name evidence="1" type="ORF">H8Z83_00245</name>
</gene>
<comment type="caution">
    <text evidence="1">The sequence shown here is derived from an EMBL/GenBank/DDBJ whole genome shotgun (WGS) entry which is preliminary data.</text>
</comment>
<dbReference type="InterPro" id="IPR021686">
    <property type="entry name" value="DUF3268"/>
</dbReference>
<keyword evidence="1" id="KW-0479">Metal-binding</keyword>
<organism evidence="1 2">
    <name type="scientific">Dysosmobacter segnis</name>
    <dbReference type="NCBI Taxonomy" id="2763042"/>
    <lineage>
        <taxon>Bacteria</taxon>
        <taxon>Bacillati</taxon>
        <taxon>Bacillota</taxon>
        <taxon>Clostridia</taxon>
        <taxon>Eubacteriales</taxon>
        <taxon>Oscillospiraceae</taxon>
        <taxon>Dysosmobacter</taxon>
    </lineage>
</organism>
<accession>A0A923MEB3</accession>
<dbReference type="EMBL" id="JACOQI010000001">
    <property type="protein sequence ID" value="MBC5768783.1"/>
    <property type="molecule type" value="Genomic_DNA"/>
</dbReference>
<dbReference type="Pfam" id="PF11672">
    <property type="entry name" value="DUF3268"/>
    <property type="match status" value="1"/>
</dbReference>
<name>A0A923MEB3_9FIRM</name>
<protein>
    <submittedName>
        <fullName evidence="1">DUF3268 family zinc-finger domain-containing protein</fullName>
    </submittedName>
</protein>
<sequence length="140" mass="16360">MKRRTNSLRKVYCDYCGRETEYVDSKVIYGKSYGKIYLCRNCMAYVGVHKGTDKPLGRLANAELRNWKKAAHAVFDPLWKYGRFRGHRNAAYAWLAQKMGLPVEKTHIGMFDVGQCRKAIEIIEKETKGDRYGRYQKDPR</sequence>
<evidence type="ECO:0000313" key="2">
    <source>
        <dbReference type="Proteomes" id="UP000620327"/>
    </source>
</evidence>
<keyword evidence="2" id="KW-1185">Reference proteome</keyword>
<dbReference type="Proteomes" id="UP000620327">
    <property type="component" value="Unassembled WGS sequence"/>
</dbReference>
<evidence type="ECO:0000313" key="1">
    <source>
        <dbReference type="EMBL" id="MBC5768783.1"/>
    </source>
</evidence>
<reference evidence="1" key="1">
    <citation type="submission" date="2020-08" db="EMBL/GenBank/DDBJ databases">
        <title>Genome public.</title>
        <authorList>
            <person name="Liu C."/>
            <person name="Sun Q."/>
        </authorList>
    </citation>
    <scope>NUCLEOTIDE SEQUENCE</scope>
    <source>
        <strain evidence="1">BX15</strain>
    </source>
</reference>
<proteinExistence type="predicted"/>
<dbReference type="GO" id="GO:0008270">
    <property type="term" value="F:zinc ion binding"/>
    <property type="evidence" value="ECO:0007669"/>
    <property type="project" value="UniProtKB-KW"/>
</dbReference>
<keyword evidence="1" id="KW-0862">Zinc</keyword>
<keyword evidence="1" id="KW-0863">Zinc-finger</keyword>